<dbReference type="Gene3D" id="1.10.10.10">
    <property type="entry name" value="Winged helix-like DNA-binding domain superfamily/Winged helix DNA-binding domain"/>
    <property type="match status" value="1"/>
</dbReference>
<dbReference type="Pfam" id="PF03466">
    <property type="entry name" value="LysR_substrate"/>
    <property type="match status" value="1"/>
</dbReference>
<evidence type="ECO:0000256" key="3">
    <source>
        <dbReference type="ARBA" id="ARBA00023125"/>
    </source>
</evidence>
<dbReference type="InterPro" id="IPR000847">
    <property type="entry name" value="LysR_HTH_N"/>
</dbReference>
<evidence type="ECO:0000259" key="5">
    <source>
        <dbReference type="PROSITE" id="PS50931"/>
    </source>
</evidence>
<keyword evidence="7" id="KW-1185">Reference proteome</keyword>
<dbReference type="RefSeq" id="WP_350396747.1">
    <property type="nucleotide sequence ID" value="NZ_JBELQE010000110.1"/>
</dbReference>
<feature type="domain" description="HTH lysR-type" evidence="5">
    <location>
        <begin position="1"/>
        <end position="58"/>
    </location>
</feature>
<proteinExistence type="inferred from homology"/>
<dbReference type="PANTHER" id="PTHR30126:SF2">
    <property type="entry name" value="HTH-TYPE TRANSCRIPTIONAL REGULATOR YJIE"/>
    <property type="match status" value="1"/>
</dbReference>
<evidence type="ECO:0000256" key="4">
    <source>
        <dbReference type="ARBA" id="ARBA00023163"/>
    </source>
</evidence>
<dbReference type="SUPFAM" id="SSF46785">
    <property type="entry name" value="Winged helix' DNA-binding domain"/>
    <property type="match status" value="1"/>
</dbReference>
<accession>A0ABV1QST3</accession>
<reference evidence="6 7" key="1">
    <citation type="submission" date="2024-06" db="EMBL/GenBank/DDBJ databases">
        <authorList>
            <person name="Campbell A.G."/>
        </authorList>
    </citation>
    <scope>NUCLEOTIDE SEQUENCE [LARGE SCALE GENOMIC DNA]</scope>
    <source>
        <strain evidence="6 7">EM12</strain>
    </source>
</reference>
<keyword evidence="4" id="KW-0804">Transcription</keyword>
<dbReference type="InterPro" id="IPR005119">
    <property type="entry name" value="LysR_subst-bd"/>
</dbReference>
<dbReference type="CDD" id="cd05466">
    <property type="entry name" value="PBP2_LTTR_substrate"/>
    <property type="match status" value="1"/>
</dbReference>
<evidence type="ECO:0000256" key="2">
    <source>
        <dbReference type="ARBA" id="ARBA00023015"/>
    </source>
</evidence>
<evidence type="ECO:0000256" key="1">
    <source>
        <dbReference type="ARBA" id="ARBA00009437"/>
    </source>
</evidence>
<dbReference type="PRINTS" id="PR00039">
    <property type="entry name" value="HTHLYSR"/>
</dbReference>
<comment type="caution">
    <text evidence="6">The sequence shown here is derived from an EMBL/GenBank/DDBJ whole genome shotgun (WGS) entry which is preliminary data.</text>
</comment>
<dbReference type="PANTHER" id="PTHR30126">
    <property type="entry name" value="HTH-TYPE TRANSCRIPTIONAL REGULATOR"/>
    <property type="match status" value="1"/>
</dbReference>
<gene>
    <name evidence="6" type="ORF">ABS772_21265</name>
</gene>
<keyword evidence="2" id="KW-0805">Transcription regulation</keyword>
<evidence type="ECO:0000313" key="7">
    <source>
        <dbReference type="Proteomes" id="UP001480955"/>
    </source>
</evidence>
<dbReference type="SUPFAM" id="SSF53850">
    <property type="entry name" value="Periplasmic binding protein-like II"/>
    <property type="match status" value="1"/>
</dbReference>
<dbReference type="Pfam" id="PF00126">
    <property type="entry name" value="HTH_1"/>
    <property type="match status" value="1"/>
</dbReference>
<name>A0ABV1QST3_9HYPH</name>
<organism evidence="6 7">
    <name type="scientific">Methylorubrum podarium</name>
    <dbReference type="NCBI Taxonomy" id="200476"/>
    <lineage>
        <taxon>Bacteria</taxon>
        <taxon>Pseudomonadati</taxon>
        <taxon>Pseudomonadota</taxon>
        <taxon>Alphaproteobacteria</taxon>
        <taxon>Hyphomicrobiales</taxon>
        <taxon>Methylobacteriaceae</taxon>
        <taxon>Methylorubrum</taxon>
    </lineage>
</organism>
<protein>
    <submittedName>
        <fullName evidence="6">LysR family transcriptional regulator</fullName>
    </submittedName>
</protein>
<dbReference type="Gene3D" id="3.40.190.10">
    <property type="entry name" value="Periplasmic binding protein-like II"/>
    <property type="match status" value="2"/>
</dbReference>
<comment type="similarity">
    <text evidence="1">Belongs to the LysR transcriptional regulatory family.</text>
</comment>
<keyword evidence="3" id="KW-0238">DNA-binding</keyword>
<dbReference type="Proteomes" id="UP001480955">
    <property type="component" value="Unassembled WGS sequence"/>
</dbReference>
<evidence type="ECO:0000313" key="6">
    <source>
        <dbReference type="EMBL" id="MER2252458.1"/>
    </source>
</evidence>
<dbReference type="InterPro" id="IPR036390">
    <property type="entry name" value="WH_DNA-bd_sf"/>
</dbReference>
<dbReference type="PROSITE" id="PS50931">
    <property type="entry name" value="HTH_LYSR"/>
    <property type="match status" value="1"/>
</dbReference>
<dbReference type="EMBL" id="JBELQE010000110">
    <property type="protein sequence ID" value="MER2252458.1"/>
    <property type="molecule type" value="Genomic_DNA"/>
</dbReference>
<sequence length="312" mass="33897">MDLDWLRDFLALAELRTFSRAAEARNVSQPAFSRRIRALEDWVGTPLFVRGTQGTTLTPAGAHFRPAADDLTHGLERARREARAIGDRNTVALSVAATHALSFTFFPAWIRGLMQLQALGTLNLVSDSMEACEAIMLSGEVHFLICHVHPNAPTRFETDRFPSVPIGDDVLVPLCAPGADGRPIWSLPGSEDAPVPYLAYSQASGLGRILAACQDLKRTSMATALTSHLAATLMTMARDGHGVAWLPRTVAADDQARGSLVRAGPEQFDVPIEIRLFRSPECRNDAADELWDGLVSRSAQTRPKSASERAAC</sequence>
<dbReference type="InterPro" id="IPR036388">
    <property type="entry name" value="WH-like_DNA-bd_sf"/>
</dbReference>